<sequence length="322" mass="35912">KKYCDAPYGGDFHTVCRYCGVGLQCPNKVPSGRGLADPVLVDEILKRHNAYRAQVRQMQDLVDQDEGKPMARCIPELRWDDELARVAQVWSEQCASVIYFHGSDMYPKVFHERGTERTTEAFRGPPGVGQNIAWALTKDVNFTRIIDDLWYRDISQVQPQYIEDFQQVGCGWTQFPVKDSSPIRMMNSGLLAKYGMGGENQTLYENFFVCNYGVGGNVLGEPVFNCNDGGLGDSANLSTSEPLHETTKAMDGLASTVIKYQDQYQNASPETKKTIQNCLEGITCTSNQNLTSNCTTKHVNCLKVSIGYLEGLDQSDLVAKLE</sequence>
<dbReference type="InterPro" id="IPR014044">
    <property type="entry name" value="CAP_dom"/>
</dbReference>
<name>A0A553PHW3_TIGCA</name>
<organism evidence="2 3">
    <name type="scientific">Tigriopus californicus</name>
    <name type="common">Marine copepod</name>
    <dbReference type="NCBI Taxonomy" id="6832"/>
    <lineage>
        <taxon>Eukaryota</taxon>
        <taxon>Metazoa</taxon>
        <taxon>Ecdysozoa</taxon>
        <taxon>Arthropoda</taxon>
        <taxon>Crustacea</taxon>
        <taxon>Multicrustacea</taxon>
        <taxon>Hexanauplia</taxon>
        <taxon>Copepoda</taxon>
        <taxon>Harpacticoida</taxon>
        <taxon>Harpacticidae</taxon>
        <taxon>Tigriopus</taxon>
    </lineage>
</organism>
<dbReference type="InterPro" id="IPR035940">
    <property type="entry name" value="CAP_sf"/>
</dbReference>
<feature type="non-terminal residue" evidence="2">
    <location>
        <position position="1"/>
    </location>
</feature>
<proteinExistence type="predicted"/>
<evidence type="ECO:0000313" key="2">
    <source>
        <dbReference type="EMBL" id="TRY77265.1"/>
    </source>
</evidence>
<dbReference type="SMART" id="SM00198">
    <property type="entry name" value="SCP"/>
    <property type="match status" value="1"/>
</dbReference>
<feature type="domain" description="SCP" evidence="1">
    <location>
        <begin position="39"/>
        <end position="220"/>
    </location>
</feature>
<dbReference type="CDD" id="cd05380">
    <property type="entry name" value="CAP_euk"/>
    <property type="match status" value="1"/>
</dbReference>
<dbReference type="EMBL" id="VCGU01000004">
    <property type="protein sequence ID" value="TRY77265.1"/>
    <property type="molecule type" value="Genomic_DNA"/>
</dbReference>
<keyword evidence="3" id="KW-1185">Reference proteome</keyword>
<dbReference type="InterPro" id="IPR001283">
    <property type="entry name" value="CRISP-related"/>
</dbReference>
<accession>A0A553PHW3</accession>
<dbReference type="Proteomes" id="UP000318571">
    <property type="component" value="Chromosome 5"/>
</dbReference>
<dbReference type="PRINTS" id="PR00837">
    <property type="entry name" value="V5TPXLIKE"/>
</dbReference>
<dbReference type="SUPFAM" id="SSF55797">
    <property type="entry name" value="PR-1-like"/>
    <property type="match status" value="1"/>
</dbReference>
<dbReference type="PANTHER" id="PTHR10334">
    <property type="entry name" value="CYSTEINE-RICH SECRETORY PROTEIN-RELATED"/>
    <property type="match status" value="1"/>
</dbReference>
<dbReference type="AlphaFoldDB" id="A0A553PHW3"/>
<protein>
    <recommendedName>
        <fullName evidence="1">SCP domain-containing protein</fullName>
    </recommendedName>
</protein>
<reference evidence="2 3" key="1">
    <citation type="journal article" date="2018" name="Nat. Ecol. Evol.">
        <title>Genomic signatures of mitonuclear coevolution across populations of Tigriopus californicus.</title>
        <authorList>
            <person name="Barreto F.S."/>
            <person name="Watson E.T."/>
            <person name="Lima T.G."/>
            <person name="Willett C.S."/>
            <person name="Edmands S."/>
            <person name="Li W."/>
            <person name="Burton R.S."/>
        </authorList>
    </citation>
    <scope>NUCLEOTIDE SEQUENCE [LARGE SCALE GENOMIC DNA]</scope>
    <source>
        <strain evidence="2 3">San Diego</strain>
    </source>
</reference>
<dbReference type="Pfam" id="PF00188">
    <property type="entry name" value="CAP"/>
    <property type="match status" value="1"/>
</dbReference>
<dbReference type="Gene3D" id="3.40.33.10">
    <property type="entry name" value="CAP"/>
    <property type="match status" value="1"/>
</dbReference>
<evidence type="ECO:0000313" key="3">
    <source>
        <dbReference type="Proteomes" id="UP000318571"/>
    </source>
</evidence>
<comment type="caution">
    <text evidence="2">The sequence shown here is derived from an EMBL/GenBank/DDBJ whole genome shotgun (WGS) entry which is preliminary data.</text>
</comment>
<gene>
    <name evidence="2" type="ORF">TCAL_13990</name>
</gene>
<evidence type="ECO:0000259" key="1">
    <source>
        <dbReference type="SMART" id="SM00198"/>
    </source>
</evidence>